<feature type="region of interest" description="Disordered" evidence="1">
    <location>
        <begin position="99"/>
        <end position="121"/>
    </location>
</feature>
<dbReference type="OMA" id="CTPTRCK"/>
<protein>
    <submittedName>
        <fullName evidence="2 3">Uncharacterized protein</fullName>
    </submittedName>
</protein>
<dbReference type="EnsemblMetazoa" id="CPIJ013603-RA">
    <property type="protein sequence ID" value="CPIJ013603-PA"/>
    <property type="gene ID" value="CPIJ013603"/>
</dbReference>
<evidence type="ECO:0000256" key="1">
    <source>
        <dbReference type="SAM" id="MobiDB-lite"/>
    </source>
</evidence>
<feature type="compositionally biased region" description="Polar residues" evidence="1">
    <location>
        <begin position="449"/>
        <end position="458"/>
    </location>
</feature>
<feature type="compositionally biased region" description="Polar residues" evidence="1">
    <location>
        <begin position="174"/>
        <end position="190"/>
    </location>
</feature>
<organism>
    <name type="scientific">Culex quinquefasciatus</name>
    <name type="common">Southern house mosquito</name>
    <name type="synonym">Culex pungens</name>
    <dbReference type="NCBI Taxonomy" id="7176"/>
    <lineage>
        <taxon>Eukaryota</taxon>
        <taxon>Metazoa</taxon>
        <taxon>Ecdysozoa</taxon>
        <taxon>Arthropoda</taxon>
        <taxon>Hexapoda</taxon>
        <taxon>Insecta</taxon>
        <taxon>Pterygota</taxon>
        <taxon>Neoptera</taxon>
        <taxon>Endopterygota</taxon>
        <taxon>Diptera</taxon>
        <taxon>Nematocera</taxon>
        <taxon>Culicoidea</taxon>
        <taxon>Culicidae</taxon>
        <taxon>Culicinae</taxon>
        <taxon>Culicini</taxon>
        <taxon>Culex</taxon>
        <taxon>Culex</taxon>
    </lineage>
</organism>
<dbReference type="eggNOG" id="ENOG502TCWE">
    <property type="taxonomic scope" value="Eukaryota"/>
</dbReference>
<gene>
    <name evidence="3" type="primary">6047085</name>
    <name evidence="2" type="ORF">CpipJ_CPIJ013603</name>
</gene>
<accession>B0X3G6</accession>
<evidence type="ECO:0000313" key="2">
    <source>
        <dbReference type="EMBL" id="EDS39858.1"/>
    </source>
</evidence>
<reference evidence="3" key="2">
    <citation type="submission" date="2020-05" db="UniProtKB">
        <authorList>
            <consortium name="EnsemblMetazoa"/>
        </authorList>
    </citation>
    <scope>IDENTIFICATION</scope>
    <source>
        <strain evidence="3">JHB</strain>
    </source>
</reference>
<dbReference type="VEuPathDB" id="VectorBase:CPIJ013603"/>
<name>B0X3G6_CULQU</name>
<proteinExistence type="predicted"/>
<reference evidence="2" key="1">
    <citation type="submission" date="2007-03" db="EMBL/GenBank/DDBJ databases">
        <title>Annotation of Culex pipiens quinquefasciatus.</title>
        <authorList>
            <consortium name="The Broad Institute Genome Sequencing Platform"/>
            <person name="Atkinson P.W."/>
            <person name="Hemingway J."/>
            <person name="Christensen B.M."/>
            <person name="Higgs S."/>
            <person name="Kodira C."/>
            <person name="Hannick L."/>
            <person name="Megy K."/>
            <person name="O'Leary S."/>
            <person name="Pearson M."/>
            <person name="Haas B.J."/>
            <person name="Mauceli E."/>
            <person name="Wortman J.R."/>
            <person name="Lee N.H."/>
            <person name="Guigo R."/>
            <person name="Stanke M."/>
            <person name="Alvarado L."/>
            <person name="Amedeo P."/>
            <person name="Antoine C.H."/>
            <person name="Arensburger P."/>
            <person name="Bidwell S.L."/>
            <person name="Crawford M."/>
            <person name="Camaro F."/>
            <person name="Devon K."/>
            <person name="Engels R."/>
            <person name="Hammond M."/>
            <person name="Howarth C."/>
            <person name="Koehrsen M."/>
            <person name="Lawson D."/>
            <person name="Montgomery P."/>
            <person name="Nene V."/>
            <person name="Nusbaum C."/>
            <person name="Puiu D."/>
            <person name="Romero-Severson J."/>
            <person name="Severson D.W."/>
            <person name="Shumway M."/>
            <person name="Sisk P."/>
            <person name="Stolte C."/>
            <person name="Zeng Q."/>
            <person name="Eisenstadt E."/>
            <person name="Fraser-Liggett C."/>
            <person name="Strausberg R."/>
            <person name="Galagan J."/>
            <person name="Birren B."/>
            <person name="Collins F.H."/>
        </authorList>
    </citation>
    <scope>NUCLEOTIDE SEQUENCE [LARGE SCALE GENOMIC DNA]</scope>
    <source>
        <strain evidence="2">JHB</strain>
    </source>
</reference>
<feature type="region of interest" description="Disordered" evidence="1">
    <location>
        <begin position="142"/>
        <end position="203"/>
    </location>
</feature>
<dbReference type="EMBL" id="DS232314">
    <property type="protein sequence ID" value="EDS39858.1"/>
    <property type="molecule type" value="Genomic_DNA"/>
</dbReference>
<evidence type="ECO:0000313" key="4">
    <source>
        <dbReference type="Proteomes" id="UP000002320"/>
    </source>
</evidence>
<feature type="region of interest" description="Disordered" evidence="1">
    <location>
        <begin position="444"/>
        <end position="480"/>
    </location>
</feature>
<sequence length="547" mass="60677">MTMSQILKQTKKCCSKHSKTTDIIVIIFTIGGGSRGSRATVESAISSNLELLSGGDRAWKNLKKERKELAGNKINITADGEIPRIIRKLSFHPNGVNGPSSSCGVGSNNGGTGAHGGGRSISLNNRATTKYVLHKNCTPTRCKVQPTSPERFGAGPSWMSEDDSPVRRRLDLSPSANEQPDIPATQNNYRVSRDGKNLPKKRTNITSNKNVNLRKCFRMRKGFKDELGEEELNNSASVASSKLDKISKTLYHGAGGSGAADHRDGEVIYTHEGKLINLANNLASQASEKSKISKPLFLSGKHKNYNQIETEFGAELDYDDGDDDELVACEVDAIRTAADGSRLQFELSQPLPEAHVSPLPGRSHYEDIVFEKVKFDHSKRYLRTGSPSTASNRSHPGVVQSADSLLSINQLANKSDDFVDPWRNYNVSNTNTRWNKVAKNPWEIESQKVDSPTPTSPLRPSWNPFSEEEPEATPPPKVYPPPYQVRTDIWQNLNNKNYEIDSDVVWRTSSSNSRRTSASTVETWIEDEVFDNSFNEELERRCATLQI</sequence>
<feature type="compositionally biased region" description="Gly residues" evidence="1">
    <location>
        <begin position="107"/>
        <end position="119"/>
    </location>
</feature>
<evidence type="ECO:0000313" key="3">
    <source>
        <dbReference type="EnsemblMetazoa" id="CPIJ013603-PA"/>
    </source>
</evidence>
<dbReference type="AlphaFoldDB" id="B0X3G6"/>
<dbReference type="InParanoid" id="B0X3G6"/>
<dbReference type="KEGG" id="cqu:CpipJ_CPIJ013603"/>
<dbReference type="HOGENOM" id="CLU_475072_0_0_1"/>
<dbReference type="Proteomes" id="UP000002320">
    <property type="component" value="Unassembled WGS sequence"/>
</dbReference>
<keyword evidence="4" id="KW-1185">Reference proteome</keyword>